<dbReference type="CDD" id="cd01647">
    <property type="entry name" value="RT_LTR"/>
    <property type="match status" value="1"/>
</dbReference>
<dbReference type="PANTHER" id="PTHR37984:SF5">
    <property type="entry name" value="PROTEIN NYNRIN-LIKE"/>
    <property type="match status" value="1"/>
</dbReference>
<dbReference type="AlphaFoldDB" id="A0AAV3YBC3"/>
<evidence type="ECO:0000256" key="6">
    <source>
        <dbReference type="ARBA" id="ARBA00022918"/>
    </source>
</evidence>
<evidence type="ECO:0000259" key="8">
    <source>
        <dbReference type="Pfam" id="PF17917"/>
    </source>
</evidence>
<dbReference type="Gene3D" id="3.10.10.10">
    <property type="entry name" value="HIV Type 1 Reverse Transcriptase, subunit A, domain 1"/>
    <property type="match status" value="1"/>
</dbReference>
<evidence type="ECO:0000313" key="9">
    <source>
        <dbReference type="EMBL" id="GFN79794.1"/>
    </source>
</evidence>
<dbReference type="Gene3D" id="3.10.20.370">
    <property type="match status" value="1"/>
</dbReference>
<dbReference type="GO" id="GO:0003964">
    <property type="term" value="F:RNA-directed DNA polymerase activity"/>
    <property type="evidence" value="ECO:0007669"/>
    <property type="project" value="UniProtKB-KW"/>
</dbReference>
<dbReference type="Proteomes" id="UP000735302">
    <property type="component" value="Unassembled WGS sequence"/>
</dbReference>
<comment type="caution">
    <text evidence="9">The sequence shown here is derived from an EMBL/GenBank/DDBJ whole genome shotgun (WGS) entry which is preliminary data.</text>
</comment>
<keyword evidence="4" id="KW-0255">Endonuclease</keyword>
<evidence type="ECO:0000256" key="2">
    <source>
        <dbReference type="ARBA" id="ARBA00022695"/>
    </source>
</evidence>
<dbReference type="Gene3D" id="3.30.70.270">
    <property type="match status" value="1"/>
</dbReference>
<feature type="domain" description="Reverse transcriptase RNase H-like" evidence="8">
    <location>
        <begin position="185"/>
        <end position="291"/>
    </location>
</feature>
<dbReference type="Pfam" id="PF17917">
    <property type="entry name" value="RT_RNaseH"/>
    <property type="match status" value="1"/>
</dbReference>
<evidence type="ECO:0000256" key="4">
    <source>
        <dbReference type="ARBA" id="ARBA00022759"/>
    </source>
</evidence>
<organism evidence="9 10">
    <name type="scientific">Plakobranchus ocellatus</name>
    <dbReference type="NCBI Taxonomy" id="259542"/>
    <lineage>
        <taxon>Eukaryota</taxon>
        <taxon>Metazoa</taxon>
        <taxon>Spiralia</taxon>
        <taxon>Lophotrochozoa</taxon>
        <taxon>Mollusca</taxon>
        <taxon>Gastropoda</taxon>
        <taxon>Heterobranchia</taxon>
        <taxon>Euthyneura</taxon>
        <taxon>Panpulmonata</taxon>
        <taxon>Sacoglossa</taxon>
        <taxon>Placobranchoidea</taxon>
        <taxon>Plakobranchidae</taxon>
        <taxon>Plakobranchus</taxon>
    </lineage>
</organism>
<dbReference type="GO" id="GO:0004519">
    <property type="term" value="F:endonuclease activity"/>
    <property type="evidence" value="ECO:0007669"/>
    <property type="project" value="UniProtKB-KW"/>
</dbReference>
<dbReference type="GO" id="GO:0016787">
    <property type="term" value="F:hydrolase activity"/>
    <property type="evidence" value="ECO:0007669"/>
    <property type="project" value="UniProtKB-KW"/>
</dbReference>
<keyword evidence="2" id="KW-0548">Nucleotidyltransferase</keyword>
<keyword evidence="3" id="KW-0540">Nuclease</keyword>
<dbReference type="InterPro" id="IPR041373">
    <property type="entry name" value="RT_RNaseH"/>
</dbReference>
<protein>
    <submittedName>
        <fullName evidence="9">Retrovirus-related pol polyprotein from transposon 17.6</fullName>
    </submittedName>
</protein>
<accession>A0AAV3YBC3</accession>
<evidence type="ECO:0000256" key="5">
    <source>
        <dbReference type="ARBA" id="ARBA00022801"/>
    </source>
</evidence>
<gene>
    <name evidence="9" type="ORF">PoB_000630000</name>
</gene>
<dbReference type="SUPFAM" id="SSF56672">
    <property type="entry name" value="DNA/RNA polymerases"/>
    <property type="match status" value="1"/>
</dbReference>
<dbReference type="InterPro" id="IPR043502">
    <property type="entry name" value="DNA/RNA_pol_sf"/>
</dbReference>
<keyword evidence="6" id="KW-0695">RNA-directed DNA polymerase</keyword>
<dbReference type="InterPro" id="IPR000477">
    <property type="entry name" value="RT_dom"/>
</dbReference>
<dbReference type="EMBL" id="BLXT01000744">
    <property type="protein sequence ID" value="GFN79794.1"/>
    <property type="molecule type" value="Genomic_DNA"/>
</dbReference>
<feature type="domain" description="Reverse transcriptase" evidence="7">
    <location>
        <begin position="35"/>
        <end position="137"/>
    </location>
</feature>
<name>A0AAV3YBC3_9GAST</name>
<dbReference type="InterPro" id="IPR050951">
    <property type="entry name" value="Retrovirus_Pol_polyprotein"/>
</dbReference>
<keyword evidence="10" id="KW-1185">Reference proteome</keyword>
<dbReference type="CDD" id="cd09274">
    <property type="entry name" value="RNase_HI_RT_Ty3"/>
    <property type="match status" value="1"/>
</dbReference>
<evidence type="ECO:0000256" key="1">
    <source>
        <dbReference type="ARBA" id="ARBA00022679"/>
    </source>
</evidence>
<dbReference type="PANTHER" id="PTHR37984">
    <property type="entry name" value="PROTEIN CBG26694"/>
    <property type="match status" value="1"/>
</dbReference>
<dbReference type="FunFam" id="3.10.20.370:FF:000001">
    <property type="entry name" value="Retrovirus-related Pol polyprotein from transposon 17.6-like protein"/>
    <property type="match status" value="1"/>
</dbReference>
<dbReference type="InterPro" id="IPR043128">
    <property type="entry name" value="Rev_trsase/Diguanyl_cyclase"/>
</dbReference>
<keyword evidence="1" id="KW-0808">Transferase</keyword>
<dbReference type="Pfam" id="PF00078">
    <property type="entry name" value="RVT_1"/>
    <property type="match status" value="1"/>
</dbReference>
<keyword evidence="5" id="KW-0378">Hydrolase</keyword>
<evidence type="ECO:0000313" key="10">
    <source>
        <dbReference type="Proteomes" id="UP000735302"/>
    </source>
</evidence>
<evidence type="ECO:0000259" key="7">
    <source>
        <dbReference type="Pfam" id="PF00078"/>
    </source>
</evidence>
<sequence>METTELQRTYHLSTGVLSPTAFLSQTPNYLFIGLRGANVFTTLDLCKAFFHIELALESRHPTTALTHQGLRQYKRLPMGLKDSASVCQRLVSQTLGDFPAAIAYINDILIFRSTRAEHDANLRMALRLGDKDFRLQLAKYLATTDELLRRLTRKNVRFSCTAACQSAFDKIKHAIVNSVRSFIFDPNSPTFVTTDSSDEGLGAVLSQIQQGREVPIAHISHTLQGRERSYAVNEKEALACVWTCEAWEKYLLGRNFILRTDHSSLASLLRSTIDSRKSAKFTRWLDRLSPFDYKVKYRQGKDNLVADALSRLSMRSAQSALHDPNHNRVVGALQTVYLSLLDVKSATKRDSTLSMVLHFVSSGWPSKRRWLPIFISFSPFGTSSKQRISACYGKIASSFPLLCDDAFSPKPTKVTQVLSA</sequence>
<reference evidence="9 10" key="1">
    <citation type="journal article" date="2021" name="Elife">
        <title>Chloroplast acquisition without the gene transfer in kleptoplastic sea slugs, Plakobranchus ocellatus.</title>
        <authorList>
            <person name="Maeda T."/>
            <person name="Takahashi S."/>
            <person name="Yoshida T."/>
            <person name="Shimamura S."/>
            <person name="Takaki Y."/>
            <person name="Nagai Y."/>
            <person name="Toyoda A."/>
            <person name="Suzuki Y."/>
            <person name="Arimoto A."/>
            <person name="Ishii H."/>
            <person name="Satoh N."/>
            <person name="Nishiyama T."/>
            <person name="Hasebe M."/>
            <person name="Maruyama T."/>
            <person name="Minagawa J."/>
            <person name="Obokata J."/>
            <person name="Shigenobu S."/>
        </authorList>
    </citation>
    <scope>NUCLEOTIDE SEQUENCE [LARGE SCALE GENOMIC DNA]</scope>
</reference>
<evidence type="ECO:0000256" key="3">
    <source>
        <dbReference type="ARBA" id="ARBA00022722"/>
    </source>
</evidence>
<proteinExistence type="predicted"/>